<evidence type="ECO:0000256" key="7">
    <source>
        <dbReference type="ARBA" id="ARBA00023070"/>
    </source>
</evidence>
<feature type="binding site" evidence="9">
    <location>
        <position position="202"/>
    </location>
    <ligand>
        <name>FAD</name>
        <dbReference type="ChEBI" id="CHEBI:57692"/>
    </ligand>
</feature>
<dbReference type="InterPro" id="IPR050281">
    <property type="entry name" value="Flavin_monoamine_oxidase"/>
</dbReference>
<keyword evidence="6" id="KW-0560">Oxidoreductase</keyword>
<dbReference type="GO" id="GO:0050361">
    <property type="term" value="F:tryptophan 2-monooxygenase activity"/>
    <property type="evidence" value="ECO:0007669"/>
    <property type="project" value="UniProtKB-EC"/>
</dbReference>
<feature type="binding site" evidence="9">
    <location>
        <begin position="32"/>
        <end position="33"/>
    </location>
    <ligand>
        <name>FAD</name>
        <dbReference type="ChEBI" id="CHEBI:57692"/>
    </ligand>
</feature>
<dbReference type="EC" id="1.13.12.3" evidence="4"/>
<dbReference type="PANTHER" id="PTHR10742:SF410">
    <property type="entry name" value="LYSINE-SPECIFIC HISTONE DEMETHYLASE 2"/>
    <property type="match status" value="1"/>
</dbReference>
<comment type="catalytic activity">
    <reaction evidence="8">
        <text>L-tryptophan + O2 = indole-3-acetamide + CO2 + H2O</text>
        <dbReference type="Rhea" id="RHEA:16165"/>
        <dbReference type="ChEBI" id="CHEBI:15377"/>
        <dbReference type="ChEBI" id="CHEBI:15379"/>
        <dbReference type="ChEBI" id="CHEBI:16031"/>
        <dbReference type="ChEBI" id="CHEBI:16526"/>
        <dbReference type="ChEBI" id="CHEBI:57912"/>
        <dbReference type="EC" id="1.13.12.3"/>
    </reaction>
</comment>
<dbReference type="GO" id="GO:0009851">
    <property type="term" value="P:auxin biosynthetic process"/>
    <property type="evidence" value="ECO:0007669"/>
    <property type="project" value="UniProtKB-KW"/>
</dbReference>
<feature type="domain" description="Amine oxidase" evidence="10">
    <location>
        <begin position="13"/>
        <end position="431"/>
    </location>
</feature>
<evidence type="ECO:0000313" key="12">
    <source>
        <dbReference type="Proteomes" id="UP000260823"/>
    </source>
</evidence>
<organism evidence="11 12">
    <name type="scientific">Mucilaginibacter terrenus</name>
    <dbReference type="NCBI Taxonomy" id="2482727"/>
    <lineage>
        <taxon>Bacteria</taxon>
        <taxon>Pseudomonadati</taxon>
        <taxon>Bacteroidota</taxon>
        <taxon>Sphingobacteriia</taxon>
        <taxon>Sphingobacteriales</taxon>
        <taxon>Sphingobacteriaceae</taxon>
        <taxon>Mucilaginibacter</taxon>
    </lineage>
</organism>
<evidence type="ECO:0000256" key="8">
    <source>
        <dbReference type="ARBA" id="ARBA00047321"/>
    </source>
</evidence>
<gene>
    <name evidence="11" type="ORF">DYU05_20365</name>
</gene>
<evidence type="ECO:0000256" key="6">
    <source>
        <dbReference type="ARBA" id="ARBA00023002"/>
    </source>
</evidence>
<dbReference type="EMBL" id="QWDE01000007">
    <property type="protein sequence ID" value="RFZ81116.1"/>
    <property type="molecule type" value="Genomic_DNA"/>
</dbReference>
<dbReference type="InterPro" id="IPR002937">
    <property type="entry name" value="Amino_oxidase"/>
</dbReference>
<evidence type="ECO:0000256" key="3">
    <source>
        <dbReference type="ARBA" id="ARBA00005833"/>
    </source>
</evidence>
<evidence type="ECO:0000256" key="4">
    <source>
        <dbReference type="ARBA" id="ARBA00012535"/>
    </source>
</evidence>
<dbReference type="SUPFAM" id="SSF51905">
    <property type="entry name" value="FAD/NAD(P)-binding domain"/>
    <property type="match status" value="1"/>
</dbReference>
<evidence type="ECO:0000256" key="1">
    <source>
        <dbReference type="ARBA" id="ARBA00001974"/>
    </source>
</evidence>
<dbReference type="InterPro" id="IPR001613">
    <property type="entry name" value="Flavin_amine_oxidase"/>
</dbReference>
<dbReference type="Gene3D" id="3.50.50.60">
    <property type="entry name" value="FAD/NAD(P)-binding domain"/>
    <property type="match status" value="1"/>
</dbReference>
<comment type="pathway">
    <text evidence="2">Plant hormone metabolism; auxin biosynthesis.</text>
</comment>
<dbReference type="RefSeq" id="WP_117385016.1">
    <property type="nucleotide sequence ID" value="NZ_QWDE01000007.1"/>
</dbReference>
<dbReference type="AlphaFoldDB" id="A0A3E2NJD7"/>
<dbReference type="Proteomes" id="UP000260823">
    <property type="component" value="Unassembled WGS sequence"/>
</dbReference>
<dbReference type="Pfam" id="PF01593">
    <property type="entry name" value="Amino_oxidase"/>
    <property type="match status" value="1"/>
</dbReference>
<dbReference type="SUPFAM" id="SSF54373">
    <property type="entry name" value="FAD-linked reductases, C-terminal domain"/>
    <property type="match status" value="1"/>
</dbReference>
<reference evidence="11 12" key="1">
    <citation type="submission" date="2018-08" db="EMBL/GenBank/DDBJ databases">
        <title>Mucilaginibacter terrae sp. nov., isolated from manganese diggings.</title>
        <authorList>
            <person name="Huang Y."/>
            <person name="Zhou Z."/>
        </authorList>
    </citation>
    <scope>NUCLEOTIDE SEQUENCE [LARGE SCALE GENOMIC DNA]</scope>
    <source>
        <strain evidence="11 12">ZH6</strain>
    </source>
</reference>
<evidence type="ECO:0000256" key="5">
    <source>
        <dbReference type="ARBA" id="ARBA00017871"/>
    </source>
</evidence>
<comment type="similarity">
    <text evidence="3">Belongs to the tryptophan 2-monooxygenase family.</text>
</comment>
<keyword evidence="7" id="KW-0073">Auxin biosynthesis</keyword>
<dbReference type="PRINTS" id="PR00757">
    <property type="entry name" value="AMINEOXDASEF"/>
</dbReference>
<evidence type="ECO:0000259" key="10">
    <source>
        <dbReference type="Pfam" id="PF01593"/>
    </source>
</evidence>
<dbReference type="OrthoDB" id="56323at2"/>
<accession>A0A3E2NJD7</accession>
<keyword evidence="12" id="KW-1185">Reference proteome</keyword>
<name>A0A3E2NJD7_9SPHI</name>
<evidence type="ECO:0000313" key="11">
    <source>
        <dbReference type="EMBL" id="RFZ81116.1"/>
    </source>
</evidence>
<comment type="cofactor">
    <cofactor evidence="1">
        <name>FAD</name>
        <dbReference type="ChEBI" id="CHEBI:57692"/>
    </cofactor>
</comment>
<sequence length="434" mass="47925">MKNDVLIIGAGAAGLMAARLLADAGKKVTVLEARHRTGGRIHTLNDESFFKNTELGAEFIHGDLPITLKLLREAVIPYRSANAAMWRYNNGDFEQNSMVIEDWDLLIAKLNALENDINIDAFLQEQFPGNKYKDLRDGVWQFVSGYDTADPRDASAFALRNEWQNEGENAQHRVQGGYCHLISWLSSQCKTKGGEIFLNAVVQTIEWSKGNVKVTITTNDTYEAEKILIALPLGVLKASAGEQGAVTFLPALAEHSPAIQQMGFGSVIKILFEFSDAFWLDNQSMNLAGKEIEKMGYLFSNEKIPTWWTQAPNTSNVLTGWIGGPAAAEKLHLTDDMIAAEGLQSLANIFKRDVTELKGKLVARRIMNWTADPFTRGSYAYDTVETPNARKTLNIPINNTIYFCGEYLYSGPAMGTVEAALSSAAEAVKEMLAQ</sequence>
<comment type="caution">
    <text evidence="11">The sequence shown here is derived from an EMBL/GenBank/DDBJ whole genome shotgun (WGS) entry which is preliminary data.</text>
</comment>
<evidence type="ECO:0000256" key="2">
    <source>
        <dbReference type="ARBA" id="ARBA00004814"/>
    </source>
</evidence>
<evidence type="ECO:0000256" key="9">
    <source>
        <dbReference type="PIRSR" id="PIRSR601613-1"/>
    </source>
</evidence>
<proteinExistence type="inferred from homology"/>
<dbReference type="InterPro" id="IPR036188">
    <property type="entry name" value="FAD/NAD-bd_sf"/>
</dbReference>
<dbReference type="PANTHER" id="PTHR10742">
    <property type="entry name" value="FLAVIN MONOAMINE OXIDASE"/>
    <property type="match status" value="1"/>
</dbReference>
<protein>
    <recommendedName>
        <fullName evidence="5">Tryptophan 2-monooxygenase</fullName>
        <ecNumber evidence="4">1.13.12.3</ecNumber>
    </recommendedName>
</protein>